<evidence type="ECO:0000313" key="2">
    <source>
        <dbReference type="Proteomes" id="UP001293254"/>
    </source>
</evidence>
<evidence type="ECO:0000313" key="1">
    <source>
        <dbReference type="EMBL" id="KAK4434940.1"/>
    </source>
</evidence>
<name>A0AAE1YQU1_9LAMI</name>
<gene>
    <name evidence="1" type="ORF">Salat_0657000</name>
</gene>
<keyword evidence="2" id="KW-1185">Reference proteome</keyword>
<accession>A0AAE1YQU1</accession>
<dbReference type="Proteomes" id="UP001293254">
    <property type="component" value="Unassembled WGS sequence"/>
</dbReference>
<dbReference type="EMBL" id="JACGWO010000002">
    <property type="protein sequence ID" value="KAK4434940.1"/>
    <property type="molecule type" value="Genomic_DNA"/>
</dbReference>
<sequence length="149" mass="17089">MRKPTHLSNLSVRSLGAGPWFQFWKGHFHRRFGKTGKKKCFGMTIFHTLLIDATALMTLQKPELLHDVASLVPSVSEPNLIRERRGRNGGKVFVYYEIASHLAVLTTSRLSKFCSKTLSENLYREGFSTAQQFFHTNLAAQRCYCHNNR</sequence>
<dbReference type="AlphaFoldDB" id="A0AAE1YQU1"/>
<proteinExistence type="predicted"/>
<organism evidence="1 2">
    <name type="scientific">Sesamum alatum</name>
    <dbReference type="NCBI Taxonomy" id="300844"/>
    <lineage>
        <taxon>Eukaryota</taxon>
        <taxon>Viridiplantae</taxon>
        <taxon>Streptophyta</taxon>
        <taxon>Embryophyta</taxon>
        <taxon>Tracheophyta</taxon>
        <taxon>Spermatophyta</taxon>
        <taxon>Magnoliopsida</taxon>
        <taxon>eudicotyledons</taxon>
        <taxon>Gunneridae</taxon>
        <taxon>Pentapetalae</taxon>
        <taxon>asterids</taxon>
        <taxon>lamiids</taxon>
        <taxon>Lamiales</taxon>
        <taxon>Pedaliaceae</taxon>
        <taxon>Sesamum</taxon>
    </lineage>
</organism>
<reference evidence="1" key="2">
    <citation type="journal article" date="2024" name="Plant">
        <title>Genomic evolution and insights into agronomic trait innovations of Sesamum species.</title>
        <authorList>
            <person name="Miao H."/>
            <person name="Wang L."/>
            <person name="Qu L."/>
            <person name="Liu H."/>
            <person name="Sun Y."/>
            <person name="Le M."/>
            <person name="Wang Q."/>
            <person name="Wei S."/>
            <person name="Zheng Y."/>
            <person name="Lin W."/>
            <person name="Duan Y."/>
            <person name="Cao H."/>
            <person name="Xiong S."/>
            <person name="Wang X."/>
            <person name="Wei L."/>
            <person name="Li C."/>
            <person name="Ma Q."/>
            <person name="Ju M."/>
            <person name="Zhao R."/>
            <person name="Li G."/>
            <person name="Mu C."/>
            <person name="Tian Q."/>
            <person name="Mei H."/>
            <person name="Zhang T."/>
            <person name="Gao T."/>
            <person name="Zhang H."/>
        </authorList>
    </citation>
    <scope>NUCLEOTIDE SEQUENCE</scope>
    <source>
        <strain evidence="1">3651</strain>
    </source>
</reference>
<reference evidence="1" key="1">
    <citation type="submission" date="2020-06" db="EMBL/GenBank/DDBJ databases">
        <authorList>
            <person name="Li T."/>
            <person name="Hu X."/>
            <person name="Zhang T."/>
            <person name="Song X."/>
            <person name="Zhang H."/>
            <person name="Dai N."/>
            <person name="Sheng W."/>
            <person name="Hou X."/>
            <person name="Wei L."/>
        </authorList>
    </citation>
    <scope>NUCLEOTIDE SEQUENCE</scope>
    <source>
        <strain evidence="1">3651</strain>
        <tissue evidence="1">Leaf</tissue>
    </source>
</reference>
<protein>
    <submittedName>
        <fullName evidence="1">Uncharacterized protein</fullName>
    </submittedName>
</protein>
<comment type="caution">
    <text evidence="1">The sequence shown here is derived from an EMBL/GenBank/DDBJ whole genome shotgun (WGS) entry which is preliminary data.</text>
</comment>